<evidence type="ECO:0000256" key="1">
    <source>
        <dbReference type="ARBA" id="ARBA00004127"/>
    </source>
</evidence>
<dbReference type="Proteomes" id="UP000244989">
    <property type="component" value="Unassembled WGS sequence"/>
</dbReference>
<feature type="transmembrane region" description="Helical" evidence="5">
    <location>
        <begin position="279"/>
        <end position="301"/>
    </location>
</feature>
<dbReference type="GO" id="GO:0005384">
    <property type="term" value="F:manganese ion transmembrane transporter activity"/>
    <property type="evidence" value="ECO:0007669"/>
    <property type="project" value="InterPro"/>
</dbReference>
<evidence type="ECO:0000256" key="5">
    <source>
        <dbReference type="SAM" id="Phobius"/>
    </source>
</evidence>
<dbReference type="InterPro" id="IPR009078">
    <property type="entry name" value="Ferritin-like_SF"/>
</dbReference>
<comment type="subcellular location">
    <subcellularLocation>
        <location evidence="1">Endomembrane system</location>
        <topology evidence="1">Multi-pass membrane protein</topology>
    </subcellularLocation>
</comment>
<keyword evidence="3 5" id="KW-1133">Transmembrane helix</keyword>
<dbReference type="OrthoDB" id="9789677at2"/>
<evidence type="ECO:0000313" key="6">
    <source>
        <dbReference type="EMBL" id="PWC01958.1"/>
    </source>
</evidence>
<feature type="transmembrane region" description="Helical" evidence="5">
    <location>
        <begin position="342"/>
        <end position="363"/>
    </location>
</feature>
<evidence type="ECO:0000313" key="7">
    <source>
        <dbReference type="Proteomes" id="UP000244989"/>
    </source>
</evidence>
<keyword evidence="4 5" id="KW-0472">Membrane</keyword>
<dbReference type="PANTHER" id="PTHR31851">
    <property type="entry name" value="FE(2+)/MN(2+) TRANSPORTER PCL1"/>
    <property type="match status" value="1"/>
</dbReference>
<dbReference type="InterPro" id="IPR008217">
    <property type="entry name" value="Ccc1_fam"/>
</dbReference>
<dbReference type="CDD" id="cd02433">
    <property type="entry name" value="Nodulin-21_like_2"/>
    <property type="match status" value="1"/>
</dbReference>
<evidence type="ECO:0000256" key="2">
    <source>
        <dbReference type="ARBA" id="ARBA00022692"/>
    </source>
</evidence>
<feature type="transmembrane region" description="Helical" evidence="5">
    <location>
        <begin position="172"/>
        <end position="192"/>
    </location>
</feature>
<reference evidence="7" key="1">
    <citation type="submission" date="2018-04" db="EMBL/GenBank/DDBJ databases">
        <authorList>
            <person name="Liu S."/>
            <person name="Wang Z."/>
            <person name="Li J."/>
        </authorList>
    </citation>
    <scope>NUCLEOTIDE SEQUENCE [LARGE SCALE GENOMIC DNA]</scope>
    <source>
        <strain evidence="7">2189</strain>
    </source>
</reference>
<accession>A0A2U1T7U1</accession>
<organism evidence="6 7">
    <name type="scientific">Corynebacterium yudongzhengii</name>
    <dbReference type="NCBI Taxonomy" id="2080740"/>
    <lineage>
        <taxon>Bacteria</taxon>
        <taxon>Bacillati</taxon>
        <taxon>Actinomycetota</taxon>
        <taxon>Actinomycetes</taxon>
        <taxon>Mycobacteriales</taxon>
        <taxon>Corynebacteriaceae</taxon>
        <taxon>Corynebacterium</taxon>
    </lineage>
</organism>
<feature type="transmembrane region" description="Helical" evidence="5">
    <location>
        <begin position="307"/>
        <end position="330"/>
    </location>
</feature>
<gene>
    <name evidence="6" type="ORF">DF222_05115</name>
</gene>
<sequence>MSDEEHRSKKPSNKQISRWRRYLANERAEAAVYRSLAEKRTGSEREILLELADAESRHEQYWRERLGDYVGMPRSPDLGTRFLGFLAKHFGSVFALALIQSAESRNPYVHDDDAPDSIAADERMHAEVVRGLATRSREKMSGGFRAAVFGANDGLISNAALVLGVLGSGMSSSAILVTGISGLLAGAFSMGAGEYISVRSQNELIDASVPHPKSYRLIGQVDVDANELALVYRARGMSEDEARQRAAQVFADQARGIETEEFSQGAPVKSEGSSGAWTAAASSFIAFSIGAFIPIIPYLLGMTAMPAGISAVVLVSIALLFTGGVTGILSGKPPAPRAARQLLVGLGAALVTFVLGAAFGSVIG</sequence>
<protein>
    <submittedName>
        <fullName evidence="6">Rubrerythrin family protein</fullName>
    </submittedName>
</protein>
<dbReference type="EMBL" id="QEEZ01000007">
    <property type="protein sequence ID" value="PWC01958.1"/>
    <property type="molecule type" value="Genomic_DNA"/>
</dbReference>
<dbReference type="GO" id="GO:0012505">
    <property type="term" value="C:endomembrane system"/>
    <property type="evidence" value="ECO:0007669"/>
    <property type="project" value="UniProtKB-SubCell"/>
</dbReference>
<comment type="caution">
    <text evidence="6">The sequence shown here is derived from an EMBL/GenBank/DDBJ whole genome shotgun (WGS) entry which is preliminary data.</text>
</comment>
<proteinExistence type="predicted"/>
<dbReference type="SUPFAM" id="SSF47240">
    <property type="entry name" value="Ferritin-like"/>
    <property type="match status" value="1"/>
</dbReference>
<name>A0A2U1T7U1_9CORY</name>
<evidence type="ECO:0000256" key="4">
    <source>
        <dbReference type="ARBA" id="ARBA00023136"/>
    </source>
</evidence>
<dbReference type="KEGG" id="cyz:C3B44_03130"/>
<keyword evidence="2 5" id="KW-0812">Transmembrane</keyword>
<evidence type="ECO:0000256" key="3">
    <source>
        <dbReference type="ARBA" id="ARBA00022989"/>
    </source>
</evidence>
<dbReference type="RefSeq" id="WP_108431088.1">
    <property type="nucleotide sequence ID" value="NZ_CP026947.1"/>
</dbReference>
<keyword evidence="7" id="KW-1185">Reference proteome</keyword>
<dbReference type="GO" id="GO:0030026">
    <property type="term" value="P:intracellular manganese ion homeostasis"/>
    <property type="evidence" value="ECO:0007669"/>
    <property type="project" value="InterPro"/>
</dbReference>
<dbReference type="InterPro" id="IPR039376">
    <property type="entry name" value="Ferritin_CCC1_N"/>
</dbReference>
<dbReference type="CDD" id="cd01044">
    <property type="entry name" value="Ferritin_CCC1_N"/>
    <property type="match status" value="1"/>
</dbReference>
<dbReference type="AlphaFoldDB" id="A0A2U1T7U1"/>
<dbReference type="Pfam" id="PF01988">
    <property type="entry name" value="VIT1"/>
    <property type="match status" value="1"/>
</dbReference>